<evidence type="ECO:0000313" key="5">
    <source>
        <dbReference type="Proteomes" id="UP001152622"/>
    </source>
</evidence>
<dbReference type="InterPro" id="IPR041577">
    <property type="entry name" value="RT_RNaseH_2"/>
</dbReference>
<feature type="region of interest" description="Disordered" evidence="1">
    <location>
        <begin position="91"/>
        <end position="135"/>
    </location>
</feature>
<feature type="region of interest" description="Disordered" evidence="1">
    <location>
        <begin position="1"/>
        <end position="25"/>
    </location>
</feature>
<dbReference type="InterPro" id="IPR043502">
    <property type="entry name" value="DNA/RNA_pol_sf"/>
</dbReference>
<protein>
    <submittedName>
        <fullName evidence="4">Uncharacterized protein</fullName>
    </submittedName>
</protein>
<feature type="region of interest" description="Disordered" evidence="1">
    <location>
        <begin position="608"/>
        <end position="628"/>
    </location>
</feature>
<dbReference type="Pfam" id="PF17919">
    <property type="entry name" value="RT_RNaseH_2"/>
    <property type="match status" value="1"/>
</dbReference>
<dbReference type="Proteomes" id="UP001152622">
    <property type="component" value="Chromosome 4"/>
</dbReference>
<dbReference type="Gene3D" id="1.10.340.70">
    <property type="match status" value="1"/>
</dbReference>
<gene>
    <name evidence="4" type="ORF">SKAU_G00134360</name>
</gene>
<dbReference type="InterPro" id="IPR041588">
    <property type="entry name" value="Integrase_H2C2"/>
</dbReference>
<evidence type="ECO:0000259" key="3">
    <source>
        <dbReference type="Pfam" id="PF17921"/>
    </source>
</evidence>
<feature type="domain" description="Reverse transcriptase/retrotransposon-derived protein RNase H-like" evidence="2">
    <location>
        <begin position="263"/>
        <end position="327"/>
    </location>
</feature>
<keyword evidence="5" id="KW-1185">Reference proteome</keyword>
<dbReference type="PANTHER" id="PTHR34072:SF49">
    <property type="entry name" value="RIBONUCLEASE H"/>
    <property type="match status" value="1"/>
</dbReference>
<comment type="caution">
    <text evidence="4">The sequence shown here is derived from an EMBL/GenBank/DDBJ whole genome shotgun (WGS) entry which is preliminary data.</text>
</comment>
<organism evidence="4 5">
    <name type="scientific">Synaphobranchus kaupii</name>
    <name type="common">Kaup's arrowtooth eel</name>
    <dbReference type="NCBI Taxonomy" id="118154"/>
    <lineage>
        <taxon>Eukaryota</taxon>
        <taxon>Metazoa</taxon>
        <taxon>Chordata</taxon>
        <taxon>Craniata</taxon>
        <taxon>Vertebrata</taxon>
        <taxon>Euteleostomi</taxon>
        <taxon>Actinopterygii</taxon>
        <taxon>Neopterygii</taxon>
        <taxon>Teleostei</taxon>
        <taxon>Anguilliformes</taxon>
        <taxon>Synaphobranchidae</taxon>
        <taxon>Synaphobranchus</taxon>
    </lineage>
</organism>
<evidence type="ECO:0000256" key="1">
    <source>
        <dbReference type="SAM" id="MobiDB-lite"/>
    </source>
</evidence>
<evidence type="ECO:0000259" key="2">
    <source>
        <dbReference type="Pfam" id="PF17919"/>
    </source>
</evidence>
<dbReference type="PANTHER" id="PTHR34072">
    <property type="entry name" value="ENZYMATIC POLYPROTEIN-RELATED"/>
    <property type="match status" value="1"/>
</dbReference>
<feature type="domain" description="Integrase zinc-binding" evidence="3">
    <location>
        <begin position="420"/>
        <end position="459"/>
    </location>
</feature>
<dbReference type="AlphaFoldDB" id="A0A9Q1FRR6"/>
<evidence type="ECO:0000313" key="4">
    <source>
        <dbReference type="EMBL" id="KAJ8364605.1"/>
    </source>
</evidence>
<proteinExistence type="predicted"/>
<name>A0A9Q1FRR6_SYNKA</name>
<feature type="compositionally biased region" description="Basic and acidic residues" evidence="1">
    <location>
        <begin position="615"/>
        <end position="628"/>
    </location>
</feature>
<sequence>MLKAQVAMGLQPGPTQQKLQHQHRRSPDLTFSALCKEEKAVEREQAAPSAALSAAPYWQQLKESLRAEVLVEVKDQILAIKEAIVSEIRGQGQTHQTVRPPQAPGHREMPTHAAGAQGENRRASRGYQWDPTPKPLGFLTASVTERRAAEEETEQTIPPEKPFLVVKLPQRRPLATVIQAEPQDIQGRKELVLRRSELAVVEVDVRSLSTASSNDHPVLLLQGEGLSAEQQEQLTGLLGKCRSVFAAHNDDFSCTSMVTHQIPTVLAYADFSNPFRDYTDASLEGVGTVLSQVQERERVITYASRSLHPAEWSDQNYSLFKLELLALNGAKLDGPAGKLHLHPGSTNQNADILSQLPGEVTEGRVEAVHSSQVNLQGGGWYNSPMPTVDGVGPAGHSILLQEPDTGCSVQQVVVPVGQASGVWKEYHEATGHVNGERLLSILRQRFFWAVMAKDVKAWTGRVGFQAGTDQVLDWKSKPDWVQDIPYCSKPELDRVGGGVRTGSGLELDREVHSGNGSRNGTCSKPELDSTRGVQHTGTGLELDWNWTGTGLGGPLRKRVLERNSFQAGTGLLRNGGLYTGTGLELDRVIHTGTGTGTARLFQAETGLYSGGESHSGTEQELDRTVYLD</sequence>
<dbReference type="Pfam" id="PF17921">
    <property type="entry name" value="Integrase_H2C2"/>
    <property type="match status" value="1"/>
</dbReference>
<dbReference type="SUPFAM" id="SSF56672">
    <property type="entry name" value="DNA/RNA polymerases"/>
    <property type="match status" value="1"/>
</dbReference>
<dbReference type="EMBL" id="JAINUF010000004">
    <property type="protein sequence ID" value="KAJ8364605.1"/>
    <property type="molecule type" value="Genomic_DNA"/>
</dbReference>
<accession>A0A9Q1FRR6</accession>
<reference evidence="4" key="1">
    <citation type="journal article" date="2023" name="Science">
        <title>Genome structures resolve the early diversification of teleost fishes.</title>
        <authorList>
            <person name="Parey E."/>
            <person name="Louis A."/>
            <person name="Montfort J."/>
            <person name="Bouchez O."/>
            <person name="Roques C."/>
            <person name="Iampietro C."/>
            <person name="Lluch J."/>
            <person name="Castinel A."/>
            <person name="Donnadieu C."/>
            <person name="Desvignes T."/>
            <person name="Floi Bucao C."/>
            <person name="Jouanno E."/>
            <person name="Wen M."/>
            <person name="Mejri S."/>
            <person name="Dirks R."/>
            <person name="Jansen H."/>
            <person name="Henkel C."/>
            <person name="Chen W.J."/>
            <person name="Zahm M."/>
            <person name="Cabau C."/>
            <person name="Klopp C."/>
            <person name="Thompson A.W."/>
            <person name="Robinson-Rechavi M."/>
            <person name="Braasch I."/>
            <person name="Lecointre G."/>
            <person name="Bobe J."/>
            <person name="Postlethwait J.H."/>
            <person name="Berthelot C."/>
            <person name="Roest Crollius H."/>
            <person name="Guiguen Y."/>
        </authorList>
    </citation>
    <scope>NUCLEOTIDE SEQUENCE</scope>
    <source>
        <strain evidence="4">WJC10195</strain>
    </source>
</reference>
<feature type="region of interest" description="Disordered" evidence="1">
    <location>
        <begin position="504"/>
        <end position="534"/>
    </location>
</feature>